<dbReference type="SUPFAM" id="SSF53383">
    <property type="entry name" value="PLP-dependent transferases"/>
    <property type="match status" value="1"/>
</dbReference>
<dbReference type="GO" id="GO:0047536">
    <property type="term" value="F:2-aminoadipate transaminase activity"/>
    <property type="evidence" value="ECO:0007669"/>
    <property type="project" value="TreeGrafter"/>
</dbReference>
<dbReference type="GO" id="GO:0030170">
    <property type="term" value="F:pyridoxal phosphate binding"/>
    <property type="evidence" value="ECO:0007669"/>
    <property type="project" value="InterPro"/>
</dbReference>
<dbReference type="Pfam" id="PF00155">
    <property type="entry name" value="Aminotran_1_2"/>
    <property type="match status" value="1"/>
</dbReference>
<evidence type="ECO:0000313" key="3">
    <source>
        <dbReference type="Proteomes" id="UP000811619"/>
    </source>
</evidence>
<evidence type="ECO:0000313" key="2">
    <source>
        <dbReference type="EMBL" id="KAG5926643.1"/>
    </source>
</evidence>
<name>A0A8K0NH29_9HYPO</name>
<feature type="domain" description="Aminotransferase class I/classII large" evidence="1">
    <location>
        <begin position="37"/>
        <end position="346"/>
    </location>
</feature>
<gene>
    <name evidence="2" type="ORF">E4U42_003080</name>
</gene>
<comment type="caution">
    <text evidence="2">The sequence shown here is derived from an EMBL/GenBank/DDBJ whole genome shotgun (WGS) entry which is preliminary data.</text>
</comment>
<dbReference type="InterPro" id="IPR015424">
    <property type="entry name" value="PyrdxlP-dep_Trfase"/>
</dbReference>
<dbReference type="EMBL" id="SRPY01000248">
    <property type="protein sequence ID" value="KAG5926643.1"/>
    <property type="molecule type" value="Genomic_DNA"/>
</dbReference>
<dbReference type="Gene3D" id="3.90.1150.10">
    <property type="entry name" value="Aspartate Aminotransferase, domain 1"/>
    <property type="match status" value="1"/>
</dbReference>
<dbReference type="CDD" id="cd00609">
    <property type="entry name" value="AAT_like"/>
    <property type="match status" value="1"/>
</dbReference>
<dbReference type="PANTHER" id="PTHR42858:SF1">
    <property type="entry name" value="LD15494P"/>
    <property type="match status" value="1"/>
</dbReference>
<dbReference type="InterPro" id="IPR004839">
    <property type="entry name" value="Aminotransferase_I/II_large"/>
</dbReference>
<evidence type="ECO:0000259" key="1">
    <source>
        <dbReference type="Pfam" id="PF00155"/>
    </source>
</evidence>
<dbReference type="Proteomes" id="UP000811619">
    <property type="component" value="Unassembled WGS sequence"/>
</dbReference>
<dbReference type="Gene3D" id="3.40.640.10">
    <property type="entry name" value="Type I PLP-dependent aspartate aminotransferase-like (Major domain)"/>
    <property type="match status" value="1"/>
</dbReference>
<dbReference type="OrthoDB" id="7042322at2759"/>
<dbReference type="PANTHER" id="PTHR42858">
    <property type="entry name" value="AMINOTRANSFERASE"/>
    <property type="match status" value="1"/>
</dbReference>
<dbReference type="InterPro" id="IPR015422">
    <property type="entry name" value="PyrdxlP-dep_Trfase_small"/>
</dbReference>
<protein>
    <recommendedName>
        <fullName evidence="1">Aminotransferase class I/classII large domain-containing protein</fullName>
    </recommendedName>
</protein>
<accession>A0A8K0NH29</accession>
<proteinExistence type="predicted"/>
<sequence length="466" mass="50816">MASPADKPIDFSLGCPSPSLFPSYHLLQGASSIVYSAEKCPDTLVYGPDAGYAPLRARIAAWLRHVYSPDEDSGAVSAERICITSGASANLANILTKFTEPGYTRAIWMVEPCYFLACPIFTDAGFEGRLRGVPEDEQGLDIDFLRSALRGMEGDNGRPHPSRPTLKTHQRYPKLYKHVIYAVPTFSNPSGKTMSLRRRRQLVLLARECDALVITDDVYDVLRWPERPGAKSSELGPIPPRIVDIDRLLDGGPRDDWGNAVSNGSFSKLIAPGVRTGWAEGTPSFALALSTVGATRSGGSPSHFTASLIDEMMASGAFQAHLADIIIPTYRSRFNAMRDAINMHLIPLGFSESTKLPYEMSCEDGTSIRQTHAVAAGGFFTYLTLPPDFPLSVTDLAARALDKYNVKVVIGMNMVVEGDQGSRERAAAGFGNGIRLCWAWHTNDDIIEGIKRLEALVREMRGGMGL</sequence>
<reference evidence="2" key="1">
    <citation type="journal article" date="2020" name="bioRxiv">
        <title>Whole genome comparisons of ergot fungi reveals the divergence and evolution of species within the genus Claviceps are the result of varying mechanisms driving genome evolution and host range expansion.</title>
        <authorList>
            <person name="Wyka S.A."/>
            <person name="Mondo S.J."/>
            <person name="Liu M."/>
            <person name="Dettman J."/>
            <person name="Nalam V."/>
            <person name="Broders K.D."/>
        </authorList>
    </citation>
    <scope>NUCLEOTIDE SEQUENCE</scope>
    <source>
        <strain evidence="2">CCC 489</strain>
    </source>
</reference>
<keyword evidence="3" id="KW-1185">Reference proteome</keyword>
<dbReference type="FunFam" id="3.40.640.10:FF:000080">
    <property type="entry name" value="Aminotransferase, putative"/>
    <property type="match status" value="1"/>
</dbReference>
<organism evidence="2 3">
    <name type="scientific">Claviceps africana</name>
    <dbReference type="NCBI Taxonomy" id="83212"/>
    <lineage>
        <taxon>Eukaryota</taxon>
        <taxon>Fungi</taxon>
        <taxon>Dikarya</taxon>
        <taxon>Ascomycota</taxon>
        <taxon>Pezizomycotina</taxon>
        <taxon>Sordariomycetes</taxon>
        <taxon>Hypocreomycetidae</taxon>
        <taxon>Hypocreales</taxon>
        <taxon>Clavicipitaceae</taxon>
        <taxon>Claviceps</taxon>
    </lineage>
</organism>
<dbReference type="AlphaFoldDB" id="A0A8K0NH29"/>
<dbReference type="InterPro" id="IPR015421">
    <property type="entry name" value="PyrdxlP-dep_Trfase_major"/>
</dbReference>